<dbReference type="PANTHER" id="PTHR21310:SF15">
    <property type="entry name" value="AMINOGLYCOSIDE PHOSPHOTRANSFERASE DOMAIN-CONTAINING PROTEIN"/>
    <property type="match status" value="1"/>
</dbReference>
<sequence>MLCLQIISFPMSIGWCTTGSASGDDQGWILMQHMPGCDLDTVFEKLSLEEQKPILSQIAEIFAKIQRCEIPSTVEGFGGLTFDERGCMVGGEMSLVRGGPFGTYVELWQGMLREELKCADESEVIAGWRQNGVREKIEAFVEKGVPNMYVNLLSACDIVVHDFSPATNNLLFDEKTAKVTAIIDFDFAHITAPAEEFFRSFWTFGGNVLGGESPSSLIHGFPEPHSETTFGPRGRKVKILG</sequence>
<reference evidence="3" key="1">
    <citation type="journal article" date="2019" name="Environ. Microbiol.">
        <title>Fungal ecological strategies reflected in gene transcription - a case study of two litter decomposers.</title>
        <authorList>
            <person name="Barbi F."/>
            <person name="Kohler A."/>
            <person name="Barry K."/>
            <person name="Baskaran P."/>
            <person name="Daum C."/>
            <person name="Fauchery L."/>
            <person name="Ihrmark K."/>
            <person name="Kuo A."/>
            <person name="LaButti K."/>
            <person name="Lipzen A."/>
            <person name="Morin E."/>
            <person name="Grigoriev I.V."/>
            <person name="Henrissat B."/>
            <person name="Lindahl B."/>
            <person name="Martin F."/>
        </authorList>
    </citation>
    <scope>NUCLEOTIDE SEQUENCE</scope>
    <source>
        <strain evidence="3">JB14</strain>
    </source>
</reference>
<keyword evidence="1" id="KW-0732">Signal</keyword>
<dbReference type="OrthoDB" id="10003767at2759"/>
<dbReference type="InterPro" id="IPR011009">
    <property type="entry name" value="Kinase-like_dom_sf"/>
</dbReference>
<name>A0A6A4HQI7_9AGAR</name>
<organism evidence="3 4">
    <name type="scientific">Gymnopus androsaceus JB14</name>
    <dbReference type="NCBI Taxonomy" id="1447944"/>
    <lineage>
        <taxon>Eukaryota</taxon>
        <taxon>Fungi</taxon>
        <taxon>Dikarya</taxon>
        <taxon>Basidiomycota</taxon>
        <taxon>Agaricomycotina</taxon>
        <taxon>Agaricomycetes</taxon>
        <taxon>Agaricomycetidae</taxon>
        <taxon>Agaricales</taxon>
        <taxon>Marasmiineae</taxon>
        <taxon>Omphalotaceae</taxon>
        <taxon>Gymnopus</taxon>
    </lineage>
</organism>
<evidence type="ECO:0000313" key="4">
    <source>
        <dbReference type="Proteomes" id="UP000799118"/>
    </source>
</evidence>
<dbReference type="EMBL" id="ML769462">
    <property type="protein sequence ID" value="KAE9399961.1"/>
    <property type="molecule type" value="Genomic_DNA"/>
</dbReference>
<feature type="signal peptide" evidence="1">
    <location>
        <begin position="1"/>
        <end position="16"/>
    </location>
</feature>
<dbReference type="PANTHER" id="PTHR21310">
    <property type="entry name" value="AMINOGLYCOSIDE PHOSPHOTRANSFERASE-RELATED-RELATED"/>
    <property type="match status" value="1"/>
</dbReference>
<evidence type="ECO:0000256" key="1">
    <source>
        <dbReference type="SAM" id="SignalP"/>
    </source>
</evidence>
<dbReference type="Proteomes" id="UP000799118">
    <property type="component" value="Unassembled WGS sequence"/>
</dbReference>
<evidence type="ECO:0000313" key="3">
    <source>
        <dbReference type="EMBL" id="KAE9399961.1"/>
    </source>
</evidence>
<feature type="domain" description="Aminoglycoside phosphotransferase" evidence="2">
    <location>
        <begin position="10"/>
        <end position="205"/>
    </location>
</feature>
<dbReference type="Gene3D" id="3.90.1200.10">
    <property type="match status" value="1"/>
</dbReference>
<dbReference type="SUPFAM" id="SSF56112">
    <property type="entry name" value="Protein kinase-like (PK-like)"/>
    <property type="match status" value="1"/>
</dbReference>
<feature type="chain" id="PRO_5025343308" description="Aminoglycoside phosphotransferase domain-containing protein" evidence="1">
    <location>
        <begin position="17"/>
        <end position="241"/>
    </location>
</feature>
<dbReference type="AlphaFoldDB" id="A0A6A4HQI7"/>
<dbReference type="InterPro" id="IPR051678">
    <property type="entry name" value="AGP_Transferase"/>
</dbReference>
<proteinExistence type="predicted"/>
<gene>
    <name evidence="3" type="ORF">BT96DRAFT_1100253</name>
</gene>
<keyword evidence="4" id="KW-1185">Reference proteome</keyword>
<dbReference type="InterPro" id="IPR002575">
    <property type="entry name" value="Aminoglycoside_PTrfase"/>
</dbReference>
<dbReference type="Pfam" id="PF01636">
    <property type="entry name" value="APH"/>
    <property type="match status" value="1"/>
</dbReference>
<evidence type="ECO:0000259" key="2">
    <source>
        <dbReference type="Pfam" id="PF01636"/>
    </source>
</evidence>
<protein>
    <recommendedName>
        <fullName evidence="2">Aminoglycoside phosphotransferase domain-containing protein</fullName>
    </recommendedName>
</protein>
<accession>A0A6A4HQI7</accession>